<feature type="transmembrane region" description="Helical" evidence="2">
    <location>
        <begin position="769"/>
        <end position="795"/>
    </location>
</feature>
<dbReference type="EMBL" id="CM004478">
    <property type="protein sequence ID" value="OCT72756.1"/>
    <property type="molecule type" value="Genomic_DNA"/>
</dbReference>
<feature type="region of interest" description="Disordered" evidence="1">
    <location>
        <begin position="392"/>
        <end position="433"/>
    </location>
</feature>
<keyword evidence="2" id="KW-0472">Membrane</keyword>
<feature type="non-terminal residue" evidence="3">
    <location>
        <position position="1"/>
    </location>
</feature>
<dbReference type="InterPro" id="IPR009030">
    <property type="entry name" value="Growth_fac_rcpt_cys_sf"/>
</dbReference>
<evidence type="ECO:0000256" key="1">
    <source>
        <dbReference type="SAM" id="MobiDB-lite"/>
    </source>
</evidence>
<dbReference type="Proteomes" id="UP000694892">
    <property type="component" value="Chromosome 7L"/>
</dbReference>
<keyword evidence="2" id="KW-0812">Transmembrane</keyword>
<feature type="compositionally biased region" description="Polar residues" evidence="1">
    <location>
        <begin position="127"/>
        <end position="140"/>
    </location>
</feature>
<feature type="compositionally biased region" description="Polar residues" evidence="1">
    <location>
        <begin position="404"/>
        <end position="433"/>
    </location>
</feature>
<name>A0A974CHC8_XENLA</name>
<evidence type="ECO:0000313" key="3">
    <source>
        <dbReference type="EMBL" id="OCT72756.1"/>
    </source>
</evidence>
<evidence type="ECO:0000313" key="4">
    <source>
        <dbReference type="Proteomes" id="UP000694892"/>
    </source>
</evidence>
<feature type="compositionally biased region" description="Low complexity" evidence="1">
    <location>
        <begin position="392"/>
        <end position="403"/>
    </location>
</feature>
<dbReference type="OMA" id="TQIHTTE"/>
<sequence length="943" mass="102973">NLTTATTESKTMTSQLFSTASITETNKLNPTSFSTEVPSTSTEFSSAIQTSSLASSSKTEMPIVTLRTTIPSETSVQYTETPTRTNIPNTTNQISEAISIIASSPRTTMSTMHETESSISSTISSEAPNTFSSTTTTVPNETHSVTSLSVTSEQSTLYLTSLSTTEIPSTHTEISSAGSTSSLASPIRTESTMVSLKSTSSLRTSSNELLSSSSTHLQTSISGASETHSVTAYPLSSIQTSSFSTKQSTVTIQNATSFKTSLSSISQHISTIESTSSATRNATTVSEQSTSLSMSEKPSLNTETSVAFNTTSPGSQRSTVQPVTSQNITSTESPTSKPLSKPSLQTTSVSALPVLSTTLRTSNVATTNSGSRITSSTALQTSNNKTLLTTSSQSTTIVSTASTGSSQGKTMNSSTSAQRTSTVPNTFSTSAPTSTLQCTSSEKQNCTYNAFTQQCDCVCNKYYIGSSCEYGQNNTSAVVDNSTVPRKKIRVELYVNQSFPNTLLDKTSQDYIRMTAMMIKIVKHVNTIELMNCNDKGIGYSFKGRTFTARSDMLCNNAGVMKCRMKSQRCCDTTIGCRRSMQRLHPTVVSRRINGATPSDNEFTYLTPVYRKASPLYFNGVEITGYREGSIIVESAGLYLYPNNQTGIDFLNNNLETTVNKTFLESLSNLTNELNSNTSLHNISSGASTIKDISQMKNYVSCSVGYSGYLVHCDNQSCYCTGPCFNIPAYCNYHGDCFNALNGPICQCYTFQYYQYGGKQCDLFTRTGGFYGVLFGVLGSALLLLLVLLFAILVFKRKRKFGAFKERRDSRRWFTLDEESSHFPHTDMDEVARASGFGNLTFRSGSYNVEKTRSTSRLKSSADIGRLFFHHTRNEYWTKICFVQYYLCVYGHLNNGRCLGAFKGTRSKFSVQLDRRADRYPSLLPISFHIQRPQLIVPSDEQT</sequence>
<accession>A0A974CHC8</accession>
<feature type="region of interest" description="Disordered" evidence="1">
    <location>
        <begin position="171"/>
        <end position="200"/>
    </location>
</feature>
<dbReference type="AlphaFoldDB" id="A0A974CHC8"/>
<evidence type="ECO:0000256" key="2">
    <source>
        <dbReference type="SAM" id="Phobius"/>
    </source>
</evidence>
<feature type="region of interest" description="Disordered" evidence="1">
    <location>
        <begin position="120"/>
        <end position="140"/>
    </location>
</feature>
<proteinExistence type="predicted"/>
<organism evidence="3 4">
    <name type="scientific">Xenopus laevis</name>
    <name type="common">African clawed frog</name>
    <dbReference type="NCBI Taxonomy" id="8355"/>
    <lineage>
        <taxon>Eukaryota</taxon>
        <taxon>Metazoa</taxon>
        <taxon>Chordata</taxon>
        <taxon>Craniata</taxon>
        <taxon>Vertebrata</taxon>
        <taxon>Euteleostomi</taxon>
        <taxon>Amphibia</taxon>
        <taxon>Batrachia</taxon>
        <taxon>Anura</taxon>
        <taxon>Pipoidea</taxon>
        <taxon>Pipidae</taxon>
        <taxon>Xenopodinae</taxon>
        <taxon>Xenopus</taxon>
        <taxon>Xenopus</taxon>
    </lineage>
</organism>
<feature type="region of interest" description="Disordered" evidence="1">
    <location>
        <begin position="272"/>
        <end position="347"/>
    </location>
</feature>
<dbReference type="InterPro" id="IPR051495">
    <property type="entry name" value="Epithelial_Barrier/Signaling"/>
</dbReference>
<evidence type="ECO:0008006" key="5">
    <source>
        <dbReference type="Google" id="ProtNLM"/>
    </source>
</evidence>
<dbReference type="PANTHER" id="PTHR13802:SF52">
    <property type="entry name" value="MUCIN-4"/>
    <property type="match status" value="1"/>
</dbReference>
<keyword evidence="2" id="KW-1133">Transmembrane helix</keyword>
<gene>
    <name evidence="3" type="ORF">XELAEV_180357381mg</name>
</gene>
<dbReference type="PANTHER" id="PTHR13802">
    <property type="entry name" value="MUCIN 4-RELATED"/>
    <property type="match status" value="1"/>
</dbReference>
<protein>
    <recommendedName>
        <fullName evidence="5">EGF-like domain-containing protein</fullName>
    </recommendedName>
</protein>
<reference evidence="4" key="1">
    <citation type="journal article" date="2016" name="Nature">
        <title>Genome evolution in the allotetraploid frog Xenopus laevis.</title>
        <authorList>
            <person name="Session A.M."/>
            <person name="Uno Y."/>
            <person name="Kwon T."/>
            <person name="Chapman J.A."/>
            <person name="Toyoda A."/>
            <person name="Takahashi S."/>
            <person name="Fukui A."/>
            <person name="Hikosaka A."/>
            <person name="Suzuki A."/>
            <person name="Kondo M."/>
            <person name="van Heeringen S.J."/>
            <person name="Quigley I."/>
            <person name="Heinz S."/>
            <person name="Ogino H."/>
            <person name="Ochi H."/>
            <person name="Hellsten U."/>
            <person name="Lyons J.B."/>
            <person name="Simakov O."/>
            <person name="Putnam N."/>
            <person name="Stites J."/>
            <person name="Kuroki Y."/>
            <person name="Tanaka T."/>
            <person name="Michiue T."/>
            <person name="Watanabe M."/>
            <person name="Bogdanovic O."/>
            <person name="Lister R."/>
            <person name="Georgiou G."/>
            <person name="Paranjpe S.S."/>
            <person name="van Kruijsbergen I."/>
            <person name="Shu S."/>
            <person name="Carlson J."/>
            <person name="Kinoshita T."/>
            <person name="Ohta Y."/>
            <person name="Mawaribuchi S."/>
            <person name="Jenkins J."/>
            <person name="Grimwood J."/>
            <person name="Schmutz J."/>
            <person name="Mitros T."/>
            <person name="Mozaffari S.V."/>
            <person name="Suzuki Y."/>
            <person name="Haramoto Y."/>
            <person name="Yamamoto T.S."/>
            <person name="Takagi C."/>
            <person name="Heald R."/>
            <person name="Miller K."/>
            <person name="Haudenschild C."/>
            <person name="Kitzman J."/>
            <person name="Nakayama T."/>
            <person name="Izutsu Y."/>
            <person name="Robert J."/>
            <person name="Fortriede J."/>
            <person name="Burns K."/>
            <person name="Lotay V."/>
            <person name="Karimi K."/>
            <person name="Yasuoka Y."/>
            <person name="Dichmann D.S."/>
            <person name="Flajnik M.F."/>
            <person name="Houston D.W."/>
            <person name="Shendure J."/>
            <person name="DuPasquier L."/>
            <person name="Vize P.D."/>
            <person name="Zorn A.M."/>
            <person name="Ito M."/>
            <person name="Marcotte E.M."/>
            <person name="Wallingford J.B."/>
            <person name="Ito Y."/>
            <person name="Asashima M."/>
            <person name="Ueno N."/>
            <person name="Matsuda Y."/>
            <person name="Veenstra G.J."/>
            <person name="Fujiyama A."/>
            <person name="Harland R.M."/>
            <person name="Taira M."/>
            <person name="Rokhsar D.S."/>
        </authorList>
    </citation>
    <scope>NUCLEOTIDE SEQUENCE [LARGE SCALE GENOMIC DNA]</scope>
    <source>
        <strain evidence="4">J</strain>
    </source>
</reference>
<feature type="compositionally biased region" description="Low complexity" evidence="1">
    <location>
        <begin position="329"/>
        <end position="344"/>
    </location>
</feature>
<feature type="compositionally biased region" description="Polar residues" evidence="1">
    <location>
        <begin position="272"/>
        <end position="328"/>
    </location>
</feature>
<feature type="compositionally biased region" description="Low complexity" evidence="1">
    <location>
        <begin position="175"/>
        <end position="185"/>
    </location>
</feature>
<dbReference type="SUPFAM" id="SSF57184">
    <property type="entry name" value="Growth factor receptor domain"/>
    <property type="match status" value="1"/>
</dbReference>